<comment type="pathway">
    <text evidence="1">Protein modification; protein glycosylation.</text>
</comment>
<dbReference type="EC" id="2.4.1.-" evidence="1"/>
<comment type="subcellular location">
    <subcellularLocation>
        <location evidence="1">Cell membrane</location>
    </subcellularLocation>
</comment>
<feature type="transmembrane region" description="Helical" evidence="1">
    <location>
        <begin position="257"/>
        <end position="274"/>
    </location>
</feature>
<keyword evidence="1" id="KW-0328">Glycosyltransferase</keyword>
<sequence>MAAYDHWVTLASTAQTGIPGQAGTAAAPVVEVTPLDPGGGPATSARPARPLPGVPAIIRRRLAPLETRLDPWSWLATGVVVLIAGILRLVGLSEPKGKIFDEIYYATEAHELLQRGIEWDEQTNSAAYVVHPPLGKWMIGLGEQIWGYNELGWRFAAAIVGTLSVLLLVRIARRMFRSTVLGCTAGLLLALDGYHLVLSRTALLDIFLSFFILAAFGALVLDRDARRGRWLRAIESGLDPSRPGRANRPAFRFADSIPWWRLLAGVLLGCAIGVKWSGLYFVPAFALLVIFWEVGARRSAGVRRPWRDTFLDESGWLVLAGVLMAGAYLATWSGWFVSDNGYFRNWLAETGQSSPPILGDLMNLAHYHKEAFKFHAQLDDTHVYQSWPWQWLLLGRPVAFHWSDQGACGAASCASEILLLGTPLLWWSFLPALAATLWLGFARRDWRAGAILLIVAAGWLPWFYFALDNRTMFSFYLAPIVPFLVLAVTYVLGAIIGPARAPVAAGRASAGAAEGDQAAGPDPGADDNGRAGDRRMIGAIVAGTYVLLVAICFAYFYPIFVGQVIPYAEWSARMWLGNRWI</sequence>
<feature type="transmembrane region" description="Helical" evidence="1">
    <location>
        <begin position="473"/>
        <end position="497"/>
    </location>
</feature>
<evidence type="ECO:0000313" key="5">
    <source>
        <dbReference type="Proteomes" id="UP001332243"/>
    </source>
</evidence>
<name>A0ABU7RTF3_9ACTN</name>
<dbReference type="InterPro" id="IPR032421">
    <property type="entry name" value="PMT_4TMC"/>
</dbReference>
<feature type="domain" description="Protein O-mannosyl-transferase C-terminal four TM" evidence="3">
    <location>
        <begin position="363"/>
        <end position="577"/>
    </location>
</feature>
<keyword evidence="5" id="KW-1185">Reference proteome</keyword>
<dbReference type="InterPro" id="IPR027005">
    <property type="entry name" value="PMT-like"/>
</dbReference>
<reference evidence="4 5" key="1">
    <citation type="submission" date="2024-01" db="EMBL/GenBank/DDBJ databases">
        <title>Genome insights into Plantactinospora sonchi sp. nov.</title>
        <authorList>
            <person name="Wang L."/>
        </authorList>
    </citation>
    <scope>NUCLEOTIDE SEQUENCE [LARGE SCALE GENOMIC DNA]</scope>
    <source>
        <strain evidence="4 5">NEAU-QY2</strain>
    </source>
</reference>
<protein>
    <recommendedName>
        <fullName evidence="1">Polyprenol-phosphate-mannose--protein mannosyltransferase</fullName>
        <ecNumber evidence="1">2.4.1.-</ecNumber>
    </recommendedName>
</protein>
<evidence type="ECO:0000313" key="4">
    <source>
        <dbReference type="EMBL" id="MEE6259509.1"/>
    </source>
</evidence>
<feature type="transmembrane region" description="Helical" evidence="1">
    <location>
        <begin position="203"/>
        <end position="221"/>
    </location>
</feature>
<feature type="transmembrane region" description="Helical" evidence="1">
    <location>
        <begin position="316"/>
        <end position="337"/>
    </location>
</feature>
<feature type="transmembrane region" description="Helical" evidence="1">
    <location>
        <begin position="69"/>
        <end position="90"/>
    </location>
</feature>
<comment type="caution">
    <text evidence="4">The sequence shown here is derived from an EMBL/GenBank/DDBJ whole genome shotgun (WGS) entry which is preliminary data.</text>
</comment>
<comment type="similarity">
    <text evidence="1">Belongs to the glycosyltransferase 39 family.</text>
</comment>
<dbReference type="Pfam" id="PF13231">
    <property type="entry name" value="PMT_2"/>
    <property type="match status" value="1"/>
</dbReference>
<proteinExistence type="inferred from homology"/>
<comment type="function">
    <text evidence="1">Protein O-mannosyltransferase that catalyzes the transfer of a single mannose residue from a polyprenol phospho-mannosyl lipidic donor to the hydroxyl group of selected serine and threonine residues in acceptor proteins.</text>
</comment>
<feature type="transmembrane region" description="Helical" evidence="1">
    <location>
        <begin position="280"/>
        <end position="296"/>
    </location>
</feature>
<evidence type="ECO:0000259" key="3">
    <source>
        <dbReference type="Pfam" id="PF16192"/>
    </source>
</evidence>
<keyword evidence="1" id="KW-1003">Cell membrane</keyword>
<keyword evidence="1" id="KW-1133">Transmembrane helix</keyword>
<accession>A0ABU7RTF3</accession>
<feature type="domain" description="Glycosyltransferase RgtA/B/C/D-like" evidence="2">
    <location>
        <begin position="131"/>
        <end position="231"/>
    </location>
</feature>
<dbReference type="RefSeq" id="WP_331214630.1">
    <property type="nucleotide sequence ID" value="NZ_JAZGQK010000011.1"/>
</dbReference>
<feature type="transmembrane region" description="Helical" evidence="1">
    <location>
        <begin position="151"/>
        <end position="172"/>
    </location>
</feature>
<feature type="transmembrane region" description="Helical" evidence="1">
    <location>
        <begin position="537"/>
        <end position="557"/>
    </location>
</feature>
<organism evidence="4 5">
    <name type="scientific">Plantactinospora sonchi</name>
    <dbReference type="NCBI Taxonomy" id="1544735"/>
    <lineage>
        <taxon>Bacteria</taxon>
        <taxon>Bacillati</taxon>
        <taxon>Actinomycetota</taxon>
        <taxon>Actinomycetes</taxon>
        <taxon>Micromonosporales</taxon>
        <taxon>Micromonosporaceae</taxon>
        <taxon>Plantactinospora</taxon>
    </lineage>
</organism>
<keyword evidence="1" id="KW-0808">Transferase</keyword>
<evidence type="ECO:0000259" key="2">
    <source>
        <dbReference type="Pfam" id="PF13231"/>
    </source>
</evidence>
<keyword evidence="1" id="KW-0472">Membrane</keyword>
<evidence type="ECO:0000256" key="1">
    <source>
        <dbReference type="RuleBase" id="RU367007"/>
    </source>
</evidence>
<dbReference type="EMBL" id="JAZGQK010000011">
    <property type="protein sequence ID" value="MEE6259509.1"/>
    <property type="molecule type" value="Genomic_DNA"/>
</dbReference>
<dbReference type="Proteomes" id="UP001332243">
    <property type="component" value="Unassembled WGS sequence"/>
</dbReference>
<keyword evidence="1" id="KW-0812">Transmembrane</keyword>
<feature type="transmembrane region" description="Helical" evidence="1">
    <location>
        <begin position="448"/>
        <end position="467"/>
    </location>
</feature>
<dbReference type="InterPro" id="IPR038731">
    <property type="entry name" value="RgtA/B/C-like"/>
</dbReference>
<dbReference type="PANTHER" id="PTHR10050:SF46">
    <property type="entry name" value="PROTEIN O-MANNOSYL-TRANSFERASE 2"/>
    <property type="match status" value="1"/>
</dbReference>
<feature type="transmembrane region" description="Helical" evidence="1">
    <location>
        <begin position="424"/>
        <end position="441"/>
    </location>
</feature>
<gene>
    <name evidence="4" type="ORF">V1633_13550</name>
</gene>
<dbReference type="Pfam" id="PF16192">
    <property type="entry name" value="PMT_4TMC"/>
    <property type="match status" value="1"/>
</dbReference>
<dbReference type="PANTHER" id="PTHR10050">
    <property type="entry name" value="DOLICHYL-PHOSPHATE-MANNOSE--PROTEIN MANNOSYLTRANSFERASE"/>
    <property type="match status" value="1"/>
</dbReference>
<feature type="transmembrane region" description="Helical" evidence="1">
    <location>
        <begin position="179"/>
        <end position="197"/>
    </location>
</feature>